<proteinExistence type="predicted"/>
<dbReference type="EMBL" id="MU790581">
    <property type="protein sequence ID" value="KAJ3997469.1"/>
    <property type="molecule type" value="Genomic_DNA"/>
</dbReference>
<keyword evidence="1" id="KW-1133">Transmembrane helix</keyword>
<protein>
    <submittedName>
        <fullName evidence="2">Uncharacterized protein</fullName>
    </submittedName>
</protein>
<keyword evidence="3" id="KW-1185">Reference proteome</keyword>
<feature type="transmembrane region" description="Helical" evidence="1">
    <location>
        <begin position="38"/>
        <end position="60"/>
    </location>
</feature>
<gene>
    <name evidence="2" type="ORF">F5050DRAFT_1751407</name>
</gene>
<name>A0ABQ8QG20_9AGAR</name>
<evidence type="ECO:0000313" key="2">
    <source>
        <dbReference type="EMBL" id="KAJ3997469.1"/>
    </source>
</evidence>
<reference evidence="2" key="1">
    <citation type="submission" date="2022-08" db="EMBL/GenBank/DDBJ databases">
        <authorList>
            <consortium name="DOE Joint Genome Institute"/>
            <person name="Min B."/>
            <person name="Riley R."/>
            <person name="Sierra-Patev S."/>
            <person name="Naranjo-Ortiz M."/>
            <person name="Looney B."/>
            <person name="Konkel Z."/>
            <person name="Slot J.C."/>
            <person name="Sakamoto Y."/>
            <person name="Steenwyk J.L."/>
            <person name="Rokas A."/>
            <person name="Carro J."/>
            <person name="Camarero S."/>
            <person name="Ferreira P."/>
            <person name="Molpeceres G."/>
            <person name="Ruiz-Duenas F.J."/>
            <person name="Serrano A."/>
            <person name="Henrissat B."/>
            <person name="Drula E."/>
            <person name="Hughes K.W."/>
            <person name="Mata J.L."/>
            <person name="Ishikawa N.K."/>
            <person name="Vargas-Isla R."/>
            <person name="Ushijima S."/>
            <person name="Smith C.A."/>
            <person name="Ahrendt S."/>
            <person name="Andreopoulos W."/>
            <person name="He G."/>
            <person name="Labutti K."/>
            <person name="Lipzen A."/>
            <person name="Ng V."/>
            <person name="Sandor L."/>
            <person name="Barry K."/>
            <person name="Martinez A.T."/>
            <person name="Xiao Y."/>
            <person name="Gibbons J.G."/>
            <person name="Terashima K."/>
            <person name="Hibbett D.S."/>
            <person name="Grigoriev I.V."/>
        </authorList>
    </citation>
    <scope>NUCLEOTIDE SEQUENCE</scope>
    <source>
        <strain evidence="2">TFB10827</strain>
    </source>
</reference>
<feature type="transmembrane region" description="Helical" evidence="1">
    <location>
        <begin position="12"/>
        <end position="32"/>
    </location>
</feature>
<keyword evidence="1" id="KW-0472">Membrane</keyword>
<keyword evidence="1" id="KW-0812">Transmembrane</keyword>
<comment type="caution">
    <text evidence="2">The sequence shown here is derived from an EMBL/GenBank/DDBJ whole genome shotgun (WGS) entry which is preliminary data.</text>
</comment>
<organism evidence="2 3">
    <name type="scientific">Lentinula boryana</name>
    <dbReference type="NCBI Taxonomy" id="40481"/>
    <lineage>
        <taxon>Eukaryota</taxon>
        <taxon>Fungi</taxon>
        <taxon>Dikarya</taxon>
        <taxon>Basidiomycota</taxon>
        <taxon>Agaricomycotina</taxon>
        <taxon>Agaricomycetes</taxon>
        <taxon>Agaricomycetidae</taxon>
        <taxon>Agaricales</taxon>
        <taxon>Marasmiineae</taxon>
        <taxon>Omphalotaceae</taxon>
        <taxon>Lentinula</taxon>
    </lineage>
</organism>
<accession>A0ABQ8QG20</accession>
<evidence type="ECO:0000313" key="3">
    <source>
        <dbReference type="Proteomes" id="UP001163828"/>
    </source>
</evidence>
<dbReference type="Proteomes" id="UP001163828">
    <property type="component" value="Unassembled WGS sequence"/>
</dbReference>
<sequence length="61" mass="6926">MHHLSDCKISLFTHSFSFLCATSFLSIVIHIVVTCVLWYLSVSAVYLPVLCVLLSPWCMIH</sequence>
<evidence type="ECO:0000256" key="1">
    <source>
        <dbReference type="SAM" id="Phobius"/>
    </source>
</evidence>